<reference evidence="3 4" key="1">
    <citation type="submission" date="2018-06" db="EMBL/GenBank/DDBJ databases">
        <title>Lujinxingia sediminis gen. nov. sp. nov., a new facultative anaerobic member of the class Deltaproteobacteria, and proposal of Lujinxingaceae fam. nov.</title>
        <authorList>
            <person name="Guo L.-Y."/>
            <person name="Li C.-M."/>
            <person name="Wang S."/>
            <person name="Du Z.-J."/>
        </authorList>
    </citation>
    <scope>NUCLEOTIDE SEQUENCE [LARGE SCALE GENOMIC DNA]</scope>
    <source>
        <strain evidence="3 4">FA350</strain>
    </source>
</reference>
<keyword evidence="4" id="KW-1185">Reference proteome</keyword>
<proteinExistence type="predicted"/>
<keyword evidence="2" id="KW-0812">Transmembrane</keyword>
<dbReference type="Pfam" id="PF04186">
    <property type="entry name" value="FxsA"/>
    <property type="match status" value="1"/>
</dbReference>
<name>A0A2Z4FJE9_9DELT</name>
<keyword evidence="2" id="KW-1133">Transmembrane helix</keyword>
<dbReference type="AlphaFoldDB" id="A0A2Z4FJE9"/>
<keyword evidence="2" id="KW-0472">Membrane</keyword>
<feature type="compositionally biased region" description="Low complexity" evidence="1">
    <location>
        <begin position="142"/>
        <end position="158"/>
    </location>
</feature>
<dbReference type="PANTHER" id="PTHR35335">
    <property type="entry name" value="UPF0716 PROTEIN FXSA"/>
    <property type="match status" value="1"/>
</dbReference>
<evidence type="ECO:0000256" key="2">
    <source>
        <dbReference type="SAM" id="Phobius"/>
    </source>
</evidence>
<evidence type="ECO:0000256" key="1">
    <source>
        <dbReference type="SAM" id="MobiDB-lite"/>
    </source>
</evidence>
<organism evidence="3 4">
    <name type="scientific">Bradymonas sediminis</name>
    <dbReference type="NCBI Taxonomy" id="1548548"/>
    <lineage>
        <taxon>Bacteria</taxon>
        <taxon>Deltaproteobacteria</taxon>
        <taxon>Bradymonadales</taxon>
        <taxon>Bradymonadaceae</taxon>
        <taxon>Bradymonas</taxon>
    </lineage>
</organism>
<dbReference type="KEGG" id="bsed:DN745_06775"/>
<evidence type="ECO:0000313" key="4">
    <source>
        <dbReference type="Proteomes" id="UP000249799"/>
    </source>
</evidence>
<dbReference type="PANTHER" id="PTHR35335:SF1">
    <property type="entry name" value="UPF0716 PROTEIN FXSA"/>
    <property type="match status" value="1"/>
</dbReference>
<dbReference type="NCBIfam" id="NF008528">
    <property type="entry name" value="PRK11463.1-2"/>
    <property type="match status" value="1"/>
</dbReference>
<dbReference type="RefSeq" id="WP_111333239.1">
    <property type="nucleotide sequence ID" value="NZ_CP030032.1"/>
</dbReference>
<dbReference type="GO" id="GO:0016020">
    <property type="term" value="C:membrane"/>
    <property type="evidence" value="ECO:0007669"/>
    <property type="project" value="InterPro"/>
</dbReference>
<dbReference type="InterPro" id="IPR007313">
    <property type="entry name" value="FxsA"/>
</dbReference>
<gene>
    <name evidence="3" type="ORF">DN745_06775</name>
</gene>
<feature type="transmembrane region" description="Helical" evidence="2">
    <location>
        <begin position="27"/>
        <end position="47"/>
    </location>
</feature>
<evidence type="ECO:0000313" key="3">
    <source>
        <dbReference type="EMBL" id="AWV89053.1"/>
    </source>
</evidence>
<sequence length="181" mass="19093">MLAKLLVLFTVVPAVELALLLWVGSLMGVLPTLALILVTALLGSVLARRQGLSAWRKLQTDLAQGRMPQDALFDGIAVLIASALLVSPGVLSDAVGILLMIPAGRRPIKAYLRNKFRRSLESGSTGFISFGSTINMGNAGRSPFEGSPLGGSPFSGGSRRFDEGDVIDMGTGPNQKPEHSH</sequence>
<dbReference type="OrthoDB" id="9792788at2"/>
<feature type="transmembrane region" description="Helical" evidence="2">
    <location>
        <begin position="76"/>
        <end position="101"/>
    </location>
</feature>
<accession>A0A2Z4FJE9</accession>
<feature type="region of interest" description="Disordered" evidence="1">
    <location>
        <begin position="141"/>
        <end position="181"/>
    </location>
</feature>
<dbReference type="Proteomes" id="UP000249799">
    <property type="component" value="Chromosome"/>
</dbReference>
<protein>
    <submittedName>
        <fullName evidence="3">FxsA family protein</fullName>
    </submittedName>
</protein>
<dbReference type="EMBL" id="CP030032">
    <property type="protein sequence ID" value="AWV89053.1"/>
    <property type="molecule type" value="Genomic_DNA"/>
</dbReference>